<evidence type="ECO:0000313" key="6">
    <source>
        <dbReference type="Proteomes" id="UP000253628"/>
    </source>
</evidence>
<sequence length="157" mass="17692">MSRTRRPSPARERFGVQFVELARRWRRALDYSLARTGLTDATWAPLVRLHDAGDGIQQKDLALRLGLREPSLVRLLDILQEGGLIERRSDETDRRAKLIFLTDAGRASVAQIRKILVRVETEILADLGDGDIESILKAFDLIGKRIQPILDGKDGKP</sequence>
<dbReference type="SUPFAM" id="SSF46785">
    <property type="entry name" value="Winged helix' DNA-binding domain"/>
    <property type="match status" value="1"/>
</dbReference>
<gene>
    <name evidence="5" type="ORF">DFR37_11514</name>
</gene>
<dbReference type="GO" id="GO:0006950">
    <property type="term" value="P:response to stress"/>
    <property type="evidence" value="ECO:0007669"/>
    <property type="project" value="TreeGrafter"/>
</dbReference>
<proteinExistence type="predicted"/>
<keyword evidence="1" id="KW-0805">Transcription regulation</keyword>
<comment type="caution">
    <text evidence="5">The sequence shown here is derived from an EMBL/GenBank/DDBJ whole genome shotgun (WGS) entry which is preliminary data.</text>
</comment>
<dbReference type="PRINTS" id="PR00598">
    <property type="entry name" value="HTHMARR"/>
</dbReference>
<dbReference type="InterPro" id="IPR036388">
    <property type="entry name" value="WH-like_DNA-bd_sf"/>
</dbReference>
<organism evidence="5 6">
    <name type="scientific">Eoetvoesiella caeni</name>
    <dbReference type="NCBI Taxonomy" id="645616"/>
    <lineage>
        <taxon>Bacteria</taxon>
        <taxon>Pseudomonadati</taxon>
        <taxon>Pseudomonadota</taxon>
        <taxon>Betaproteobacteria</taxon>
        <taxon>Burkholderiales</taxon>
        <taxon>Alcaligenaceae</taxon>
        <taxon>Eoetvoesiella</taxon>
    </lineage>
</organism>
<dbReference type="SMART" id="SM00347">
    <property type="entry name" value="HTH_MARR"/>
    <property type="match status" value="1"/>
</dbReference>
<keyword evidence="2" id="KW-0238">DNA-binding</keyword>
<dbReference type="RefSeq" id="WP_113934855.1">
    <property type="nucleotide sequence ID" value="NZ_JACCEU010000011.1"/>
</dbReference>
<dbReference type="OrthoDB" id="6002259at2"/>
<evidence type="ECO:0000259" key="4">
    <source>
        <dbReference type="PROSITE" id="PS50995"/>
    </source>
</evidence>
<evidence type="ECO:0000256" key="1">
    <source>
        <dbReference type="ARBA" id="ARBA00023015"/>
    </source>
</evidence>
<keyword evidence="3" id="KW-0804">Transcription</keyword>
<evidence type="ECO:0000256" key="2">
    <source>
        <dbReference type="ARBA" id="ARBA00023125"/>
    </source>
</evidence>
<dbReference type="GO" id="GO:0003677">
    <property type="term" value="F:DNA binding"/>
    <property type="evidence" value="ECO:0007669"/>
    <property type="project" value="UniProtKB-KW"/>
</dbReference>
<name>A0A366H2F3_9BURK</name>
<reference evidence="5 6" key="1">
    <citation type="submission" date="2018-06" db="EMBL/GenBank/DDBJ databases">
        <title>Genomic Encyclopedia of Type Strains, Phase IV (KMG-IV): sequencing the most valuable type-strain genomes for metagenomic binning, comparative biology and taxonomic classification.</title>
        <authorList>
            <person name="Goeker M."/>
        </authorList>
    </citation>
    <scope>NUCLEOTIDE SEQUENCE [LARGE SCALE GENOMIC DNA]</scope>
    <source>
        <strain evidence="5 6">DSM 25520</strain>
    </source>
</reference>
<dbReference type="Pfam" id="PF12802">
    <property type="entry name" value="MarR_2"/>
    <property type="match status" value="1"/>
</dbReference>
<dbReference type="PANTHER" id="PTHR33164:SF64">
    <property type="entry name" value="TRANSCRIPTIONAL REGULATOR SLYA"/>
    <property type="match status" value="1"/>
</dbReference>
<accession>A0A366H2F3</accession>
<dbReference type="Gene3D" id="1.10.10.10">
    <property type="entry name" value="Winged helix-like DNA-binding domain superfamily/Winged helix DNA-binding domain"/>
    <property type="match status" value="1"/>
</dbReference>
<dbReference type="EMBL" id="QNRQ01000015">
    <property type="protein sequence ID" value="RBP35740.1"/>
    <property type="molecule type" value="Genomic_DNA"/>
</dbReference>
<protein>
    <submittedName>
        <fullName evidence="5">MarR family transcriptional regulator for hemolysin</fullName>
    </submittedName>
</protein>
<evidence type="ECO:0000256" key="3">
    <source>
        <dbReference type="ARBA" id="ARBA00023163"/>
    </source>
</evidence>
<keyword evidence="6" id="KW-1185">Reference proteome</keyword>
<dbReference type="InterPro" id="IPR039422">
    <property type="entry name" value="MarR/SlyA-like"/>
</dbReference>
<dbReference type="PANTHER" id="PTHR33164">
    <property type="entry name" value="TRANSCRIPTIONAL REGULATOR, MARR FAMILY"/>
    <property type="match status" value="1"/>
</dbReference>
<dbReference type="AlphaFoldDB" id="A0A366H2F3"/>
<dbReference type="InterPro" id="IPR036390">
    <property type="entry name" value="WH_DNA-bd_sf"/>
</dbReference>
<evidence type="ECO:0000313" key="5">
    <source>
        <dbReference type="EMBL" id="RBP35740.1"/>
    </source>
</evidence>
<dbReference type="Proteomes" id="UP000253628">
    <property type="component" value="Unassembled WGS sequence"/>
</dbReference>
<dbReference type="PROSITE" id="PS50995">
    <property type="entry name" value="HTH_MARR_2"/>
    <property type="match status" value="1"/>
</dbReference>
<feature type="domain" description="HTH marR-type" evidence="4">
    <location>
        <begin position="11"/>
        <end position="144"/>
    </location>
</feature>
<dbReference type="InterPro" id="IPR000835">
    <property type="entry name" value="HTH_MarR-typ"/>
</dbReference>
<dbReference type="GO" id="GO:0003700">
    <property type="term" value="F:DNA-binding transcription factor activity"/>
    <property type="evidence" value="ECO:0007669"/>
    <property type="project" value="InterPro"/>
</dbReference>